<reference evidence="1 2" key="1">
    <citation type="submission" date="2010-07" db="EMBL/GenBank/DDBJ databases">
        <title>The draft genome of Paenibacillus curdlanolyticus YK9.</title>
        <authorList>
            <consortium name="US DOE Joint Genome Institute (JGI-PGF)"/>
            <person name="Lucas S."/>
            <person name="Copeland A."/>
            <person name="Lapidus A."/>
            <person name="Cheng J.-F."/>
            <person name="Bruce D."/>
            <person name="Goodwin L."/>
            <person name="Pitluck S."/>
            <person name="Land M.L."/>
            <person name="Hauser L."/>
            <person name="Chang Y.-J."/>
            <person name="Jeffries C."/>
            <person name="Anderson I.J."/>
            <person name="Johnson E."/>
            <person name="Loganathan U."/>
            <person name="Mulhopadhyay B."/>
            <person name="Kyrpides N."/>
            <person name="Woyke T.J."/>
        </authorList>
    </citation>
    <scope>NUCLEOTIDE SEQUENCE [LARGE SCALE GENOMIC DNA]</scope>
    <source>
        <strain evidence="1 2">YK9</strain>
    </source>
</reference>
<proteinExistence type="predicted"/>
<dbReference type="Proteomes" id="UP000005387">
    <property type="component" value="Unassembled WGS sequence"/>
</dbReference>
<dbReference type="AlphaFoldDB" id="E0I4W3"/>
<protein>
    <submittedName>
        <fullName evidence="1">Uncharacterized protein</fullName>
    </submittedName>
</protein>
<evidence type="ECO:0000313" key="1">
    <source>
        <dbReference type="EMBL" id="EFM12005.1"/>
    </source>
</evidence>
<accession>E0I4W3</accession>
<sequence>MQKWRICEHIDWMADDLGAYPPISCAQRGEASLRESYVRILCLNIP</sequence>
<dbReference type="EMBL" id="AEDD01000002">
    <property type="protein sequence ID" value="EFM12005.1"/>
    <property type="molecule type" value="Genomic_DNA"/>
</dbReference>
<evidence type="ECO:0000313" key="2">
    <source>
        <dbReference type="Proteomes" id="UP000005387"/>
    </source>
</evidence>
<organism evidence="1 2">
    <name type="scientific">Paenibacillus curdlanolyticus YK9</name>
    <dbReference type="NCBI Taxonomy" id="717606"/>
    <lineage>
        <taxon>Bacteria</taxon>
        <taxon>Bacillati</taxon>
        <taxon>Bacillota</taxon>
        <taxon>Bacilli</taxon>
        <taxon>Bacillales</taxon>
        <taxon>Paenibacillaceae</taxon>
        <taxon>Paenibacillus</taxon>
    </lineage>
</organism>
<dbReference type="STRING" id="717606.PaecuDRAFT_0685"/>
<gene>
    <name evidence="1" type="ORF">PaecuDRAFT_0685</name>
</gene>
<keyword evidence="2" id="KW-1185">Reference proteome</keyword>
<name>E0I4W3_9BACL</name>